<dbReference type="SUPFAM" id="SSF53448">
    <property type="entry name" value="Nucleotide-diphospho-sugar transferases"/>
    <property type="match status" value="1"/>
</dbReference>
<reference evidence="12 13" key="1">
    <citation type="submission" date="2018-09" db="EMBL/GenBank/DDBJ databases">
        <title>Cohnella cavernae sp. nov., isolated from a karst cave.</title>
        <authorList>
            <person name="Zhu H."/>
        </authorList>
    </citation>
    <scope>NUCLEOTIDE SEQUENCE [LARGE SCALE GENOMIC DNA]</scope>
    <source>
        <strain evidence="12 13">K2E09-144</strain>
    </source>
</reference>
<dbReference type="OrthoDB" id="9803871at2"/>
<dbReference type="GO" id="GO:0008879">
    <property type="term" value="F:glucose-1-phosphate thymidylyltransferase activity"/>
    <property type="evidence" value="ECO:0007669"/>
    <property type="project" value="UniProtKB-EC"/>
</dbReference>
<name>A0A398CXV3_9BACL</name>
<dbReference type="CDD" id="cd02538">
    <property type="entry name" value="G1P_TT_short"/>
    <property type="match status" value="1"/>
</dbReference>
<comment type="caution">
    <text evidence="12">The sequence shown here is derived from an EMBL/GenBank/DDBJ whole genome shotgun (WGS) entry which is preliminary data.</text>
</comment>
<dbReference type="PANTHER" id="PTHR43532">
    <property type="entry name" value="GLUCOSE-1-PHOSPHATE THYMIDYLYLTRANSFERASE"/>
    <property type="match status" value="1"/>
</dbReference>
<comment type="similarity">
    <text evidence="2 10">Belongs to the glucose-1-phosphate thymidylyltransferase family.</text>
</comment>
<dbReference type="GO" id="GO:0046872">
    <property type="term" value="F:metal ion binding"/>
    <property type="evidence" value="ECO:0007669"/>
    <property type="project" value="UniProtKB-KW"/>
</dbReference>
<proteinExistence type="inferred from homology"/>
<comment type="cofactor">
    <cofactor evidence="1">
        <name>Mg(2+)</name>
        <dbReference type="ChEBI" id="CHEBI:18420"/>
    </cofactor>
</comment>
<dbReference type="InterPro" id="IPR005835">
    <property type="entry name" value="NTP_transferase_dom"/>
</dbReference>
<comment type="function">
    <text evidence="10">Catalyzes the formation of dTDP-glucose, from dTTP and glucose 1-phosphate, as well as its pyrophosphorolysis.</text>
</comment>
<keyword evidence="7 10" id="KW-0479">Metal-binding</keyword>
<keyword evidence="5 10" id="KW-0808">Transferase</keyword>
<protein>
    <recommendedName>
        <fullName evidence="4 10">Glucose-1-phosphate thymidylyltransferase</fullName>
        <ecNumber evidence="3 10">2.7.7.24</ecNumber>
    </recommendedName>
</protein>
<dbReference type="InterPro" id="IPR029044">
    <property type="entry name" value="Nucleotide-diphossugar_trans"/>
</dbReference>
<keyword evidence="6 10" id="KW-0548">Nucleotidyltransferase</keyword>
<evidence type="ECO:0000256" key="4">
    <source>
        <dbReference type="ARBA" id="ARBA00017654"/>
    </source>
</evidence>
<comment type="catalytic activity">
    <reaction evidence="9 10">
        <text>dTTP + alpha-D-glucose 1-phosphate + H(+) = dTDP-alpha-D-glucose + diphosphate</text>
        <dbReference type="Rhea" id="RHEA:15225"/>
        <dbReference type="ChEBI" id="CHEBI:15378"/>
        <dbReference type="ChEBI" id="CHEBI:33019"/>
        <dbReference type="ChEBI" id="CHEBI:37568"/>
        <dbReference type="ChEBI" id="CHEBI:57477"/>
        <dbReference type="ChEBI" id="CHEBI:58601"/>
        <dbReference type="EC" id="2.7.7.24"/>
    </reaction>
</comment>
<dbReference type="NCBIfam" id="TIGR01207">
    <property type="entry name" value="rmlA"/>
    <property type="match status" value="1"/>
</dbReference>
<dbReference type="RefSeq" id="WP_119148896.1">
    <property type="nucleotide sequence ID" value="NZ_JBHSOV010000021.1"/>
</dbReference>
<organism evidence="12 13">
    <name type="scientific">Cohnella faecalis</name>
    <dbReference type="NCBI Taxonomy" id="2315694"/>
    <lineage>
        <taxon>Bacteria</taxon>
        <taxon>Bacillati</taxon>
        <taxon>Bacillota</taxon>
        <taxon>Bacilli</taxon>
        <taxon>Bacillales</taxon>
        <taxon>Paenibacillaceae</taxon>
        <taxon>Cohnella</taxon>
    </lineage>
</organism>
<keyword evidence="8 10" id="KW-0460">Magnesium</keyword>
<gene>
    <name evidence="12" type="primary">rfbA</name>
    <name evidence="12" type="ORF">D3H35_09735</name>
</gene>
<evidence type="ECO:0000256" key="3">
    <source>
        <dbReference type="ARBA" id="ARBA00012461"/>
    </source>
</evidence>
<evidence type="ECO:0000256" key="7">
    <source>
        <dbReference type="ARBA" id="ARBA00022723"/>
    </source>
</evidence>
<dbReference type="FunFam" id="3.90.550.10:FF:000023">
    <property type="entry name" value="Glucose-1-phosphate thymidylyltransferase"/>
    <property type="match status" value="1"/>
</dbReference>
<dbReference type="EMBL" id="QXJM01000030">
    <property type="protein sequence ID" value="RIE03824.1"/>
    <property type="molecule type" value="Genomic_DNA"/>
</dbReference>
<sequence length="299" mass="33005">MKGIVLAGGSGTRLYPLTKSVSKQLLPIYDKPMIYYPLSVLMLAGIRDILIISTPSDTPLFQHLLGDGSAWGLNVTYAVQPSPDGIAQAFRIGETFIGGDSVALILGDNLFYGHGLTELLHKASARERGATVFGYSVKDPERFGVVDFDESGRVLSIEEKPRRPASPFAVTGLYFYDNRVVEIAESIAPSARGELEITDVNKVYLELGELHVELLGRGYTWLDSGTHESLLEASQFIETIEKRQSLKIACLEEIAYTCGYISAEDVLTLAQPMAKNEYGQYLLNLINRNRNRKFAKAYA</sequence>
<dbReference type="EC" id="2.7.7.24" evidence="3 10"/>
<evidence type="ECO:0000313" key="13">
    <source>
        <dbReference type="Proteomes" id="UP000266340"/>
    </source>
</evidence>
<evidence type="ECO:0000259" key="11">
    <source>
        <dbReference type="Pfam" id="PF00483"/>
    </source>
</evidence>
<accession>A0A398CXV3</accession>
<evidence type="ECO:0000256" key="10">
    <source>
        <dbReference type="RuleBase" id="RU003706"/>
    </source>
</evidence>
<dbReference type="Gene3D" id="3.90.550.10">
    <property type="entry name" value="Spore Coat Polysaccharide Biosynthesis Protein SpsA, Chain A"/>
    <property type="match status" value="1"/>
</dbReference>
<dbReference type="InterPro" id="IPR005907">
    <property type="entry name" value="G1P_thy_trans_s"/>
</dbReference>
<dbReference type="PANTHER" id="PTHR43532:SF1">
    <property type="entry name" value="GLUCOSE-1-PHOSPHATE THYMIDYLYLTRANSFERASE 1"/>
    <property type="match status" value="1"/>
</dbReference>
<evidence type="ECO:0000256" key="9">
    <source>
        <dbReference type="ARBA" id="ARBA00049336"/>
    </source>
</evidence>
<evidence type="ECO:0000256" key="5">
    <source>
        <dbReference type="ARBA" id="ARBA00022679"/>
    </source>
</evidence>
<dbReference type="Proteomes" id="UP000266340">
    <property type="component" value="Unassembled WGS sequence"/>
</dbReference>
<dbReference type="Pfam" id="PF00483">
    <property type="entry name" value="NTP_transferase"/>
    <property type="match status" value="1"/>
</dbReference>
<evidence type="ECO:0000256" key="1">
    <source>
        <dbReference type="ARBA" id="ARBA00001946"/>
    </source>
</evidence>
<evidence type="ECO:0000256" key="8">
    <source>
        <dbReference type="ARBA" id="ARBA00022842"/>
    </source>
</evidence>
<keyword evidence="13" id="KW-1185">Reference proteome</keyword>
<evidence type="ECO:0000313" key="12">
    <source>
        <dbReference type="EMBL" id="RIE03824.1"/>
    </source>
</evidence>
<evidence type="ECO:0000256" key="6">
    <source>
        <dbReference type="ARBA" id="ARBA00022695"/>
    </source>
</evidence>
<dbReference type="AlphaFoldDB" id="A0A398CXV3"/>
<evidence type="ECO:0000256" key="2">
    <source>
        <dbReference type="ARBA" id="ARBA00010480"/>
    </source>
</evidence>
<feature type="domain" description="Nucleotidyl transferase" evidence="11">
    <location>
        <begin position="2"/>
        <end position="238"/>
    </location>
</feature>